<dbReference type="VEuPathDB" id="FungiDB:FUN_020694"/>
<dbReference type="EMBL" id="LLXH01002148">
    <property type="protein sequence ID" value="PKC56432.1"/>
    <property type="molecule type" value="Genomic_DNA"/>
</dbReference>
<gene>
    <name evidence="1" type="ORF">RhiirA1_474004</name>
</gene>
<dbReference type="AlphaFoldDB" id="A0A2N0QZE2"/>
<comment type="caution">
    <text evidence="1">The sequence shown here is derived from an EMBL/GenBank/DDBJ whole genome shotgun (WGS) entry which is preliminary data.</text>
</comment>
<accession>A0A2N0QZE2</accession>
<reference evidence="1 2" key="2">
    <citation type="submission" date="2017-10" db="EMBL/GenBank/DDBJ databases">
        <title>Genome analyses suggest a sexual origin of heterokaryosis in a supposedly ancient asexual fungus.</title>
        <authorList>
            <person name="Corradi N."/>
            <person name="Sedzielewska K."/>
            <person name="Noel J."/>
            <person name="Charron P."/>
            <person name="Farinelli L."/>
            <person name="Marton T."/>
            <person name="Kruger M."/>
            <person name="Pelin A."/>
            <person name="Brachmann A."/>
            <person name="Corradi N."/>
        </authorList>
    </citation>
    <scope>NUCLEOTIDE SEQUENCE [LARGE SCALE GENOMIC DNA]</scope>
    <source>
        <strain evidence="1 2">A1</strain>
    </source>
</reference>
<dbReference type="Proteomes" id="UP000232688">
    <property type="component" value="Unassembled WGS sequence"/>
</dbReference>
<name>A0A2N0QZE2_9GLOM</name>
<proteinExistence type="predicted"/>
<protein>
    <submittedName>
        <fullName evidence="1">Uncharacterized protein</fullName>
    </submittedName>
</protein>
<dbReference type="VEuPathDB" id="FungiDB:RhiirA1_474004"/>
<dbReference type="VEuPathDB" id="FungiDB:RhiirFUN_004556"/>
<reference evidence="1 2" key="1">
    <citation type="submission" date="2017-10" db="EMBL/GenBank/DDBJ databases">
        <title>Extensive intraspecific genome diversity in a model arbuscular mycorrhizal fungus.</title>
        <authorList>
            <person name="Chen E.C.H."/>
            <person name="Morin E."/>
            <person name="Baudet D."/>
            <person name="Noel J."/>
            <person name="Ndikumana S."/>
            <person name="Charron P."/>
            <person name="St-Onge C."/>
            <person name="Giorgi J."/>
            <person name="Grigoriev I.V."/>
            <person name="Roux C."/>
            <person name="Martin F.M."/>
            <person name="Corradi N."/>
        </authorList>
    </citation>
    <scope>NUCLEOTIDE SEQUENCE [LARGE SCALE GENOMIC DNA]</scope>
    <source>
        <strain evidence="1 2">A1</strain>
    </source>
</reference>
<evidence type="ECO:0000313" key="2">
    <source>
        <dbReference type="Proteomes" id="UP000232688"/>
    </source>
</evidence>
<evidence type="ECO:0000313" key="1">
    <source>
        <dbReference type="EMBL" id="PKC56432.1"/>
    </source>
</evidence>
<organism evidence="1 2">
    <name type="scientific">Rhizophagus irregularis</name>
    <dbReference type="NCBI Taxonomy" id="588596"/>
    <lineage>
        <taxon>Eukaryota</taxon>
        <taxon>Fungi</taxon>
        <taxon>Fungi incertae sedis</taxon>
        <taxon>Mucoromycota</taxon>
        <taxon>Glomeromycotina</taxon>
        <taxon>Glomeromycetes</taxon>
        <taxon>Glomerales</taxon>
        <taxon>Glomeraceae</taxon>
        <taxon>Rhizophagus</taxon>
    </lineage>
</organism>
<sequence length="129" mass="14958">MKLSNCDRILPSRGRITAPSTSQIIPVKADDNDLMDLKEKDFCGSKVVITSISSAFQSKPAYNYSYFHNKILDQYPNLYRECSCENFDYYGITDKTSCRNYICLLCKLNHDDEEIEGRYKAESYFIKCE</sequence>